<comment type="caution">
    <text evidence="1">The sequence shown here is derived from an EMBL/GenBank/DDBJ whole genome shotgun (WGS) entry which is preliminary data.</text>
</comment>
<evidence type="ECO:0000313" key="1">
    <source>
        <dbReference type="EMBL" id="KAK9098458.1"/>
    </source>
</evidence>
<gene>
    <name evidence="1" type="ORF">Syun_025503</name>
</gene>
<dbReference type="Proteomes" id="UP001420932">
    <property type="component" value="Unassembled WGS sequence"/>
</dbReference>
<dbReference type="EMBL" id="JBBNAF010000011">
    <property type="protein sequence ID" value="KAK9098458.1"/>
    <property type="molecule type" value="Genomic_DNA"/>
</dbReference>
<proteinExistence type="predicted"/>
<protein>
    <submittedName>
        <fullName evidence="1">Uncharacterized protein</fullName>
    </submittedName>
</protein>
<dbReference type="AlphaFoldDB" id="A0AAP0HRB5"/>
<accession>A0AAP0HRB5</accession>
<evidence type="ECO:0000313" key="2">
    <source>
        <dbReference type="Proteomes" id="UP001420932"/>
    </source>
</evidence>
<name>A0AAP0HRB5_9MAGN</name>
<keyword evidence="2" id="KW-1185">Reference proteome</keyword>
<reference evidence="1 2" key="1">
    <citation type="submission" date="2024-01" db="EMBL/GenBank/DDBJ databases">
        <title>Genome assemblies of Stephania.</title>
        <authorList>
            <person name="Yang L."/>
        </authorList>
    </citation>
    <scope>NUCLEOTIDE SEQUENCE [LARGE SCALE GENOMIC DNA]</scope>
    <source>
        <strain evidence="1">YNDBR</strain>
        <tissue evidence="1">Leaf</tissue>
    </source>
</reference>
<organism evidence="1 2">
    <name type="scientific">Stephania yunnanensis</name>
    <dbReference type="NCBI Taxonomy" id="152371"/>
    <lineage>
        <taxon>Eukaryota</taxon>
        <taxon>Viridiplantae</taxon>
        <taxon>Streptophyta</taxon>
        <taxon>Embryophyta</taxon>
        <taxon>Tracheophyta</taxon>
        <taxon>Spermatophyta</taxon>
        <taxon>Magnoliopsida</taxon>
        <taxon>Ranunculales</taxon>
        <taxon>Menispermaceae</taxon>
        <taxon>Menispermoideae</taxon>
        <taxon>Cissampelideae</taxon>
        <taxon>Stephania</taxon>
    </lineage>
</organism>
<sequence>MVFNGEVKRSARLNSWRKNTQNGVFTCSDRMSDSLPRITRCAVGQIADSIFQPIRSSHVRQDRPRHTPPFFLLAQLPSICLEMRAHINSQNFSGFRATPAAPCMSMWRAFIRPVRHQQGVPPIKSCHVELSHLPTTKMQGFRRITWRQISSGDRGGPIRC</sequence>